<dbReference type="Pfam" id="PF00149">
    <property type="entry name" value="Metallophos"/>
    <property type="match status" value="1"/>
</dbReference>
<dbReference type="InterPro" id="IPR006186">
    <property type="entry name" value="Ser/Thr-sp_prot-phosphatase"/>
</dbReference>
<dbReference type="Proteomes" id="UP000192257">
    <property type="component" value="Unassembled WGS sequence"/>
</dbReference>
<keyword evidence="3" id="KW-1185">Reference proteome</keyword>
<dbReference type="GO" id="GO:0033192">
    <property type="term" value="F:calmodulin-dependent protein phosphatase activity"/>
    <property type="evidence" value="ECO:0007669"/>
    <property type="project" value="InterPro"/>
</dbReference>
<proteinExistence type="predicted"/>
<sequence>MSVNGEKIVEDALKTIVCGTNVEVNELLKTLQKAETFLERDRFLKEVSGDTLIIGPCRGHAADLAHYLQKDVLYKASRGELNIVFLGNYVDGGHQSLEVLYLVALMVQHFPSVVPLIGSHEMYYPFPSGDFGSLQGELRLRSIQMGVPLDTLEEALKDFFTKLPVVCIVNKRFFCSSSGLASEYRFISTIAQESSQMKLSGFIQNKPMDEDEDRLASGCAFVGAQSEIGSYFRYSFDAMCNFLSRNNLYTHIGGLEYHTGRYEVETFSRLNRHRESTYFPGYVLGRFQYRFHVPTHILLFSAPHFAGVNQNYGCTLAIKGETLELRQFDVYMERPIIMPGNENHAFSWSQEILERSLTSIIHDIMFADIPKPPENEDNNDPACTQEAQNMKSRYLRMCQLLKSHSLPLPN</sequence>
<organism evidence="2 3">
    <name type="scientific">Trypanosoma theileri</name>
    <dbReference type="NCBI Taxonomy" id="67003"/>
    <lineage>
        <taxon>Eukaryota</taxon>
        <taxon>Discoba</taxon>
        <taxon>Euglenozoa</taxon>
        <taxon>Kinetoplastea</taxon>
        <taxon>Metakinetoplastina</taxon>
        <taxon>Trypanosomatida</taxon>
        <taxon>Trypanosomatidae</taxon>
        <taxon>Trypanosoma</taxon>
    </lineage>
</organism>
<dbReference type="EMBL" id="NBCO01000032">
    <property type="protein sequence ID" value="ORC85793.1"/>
    <property type="molecule type" value="Genomic_DNA"/>
</dbReference>
<dbReference type="InterPro" id="IPR029052">
    <property type="entry name" value="Metallo-depent_PP-like"/>
</dbReference>
<feature type="domain" description="Serine/threonine specific protein phosphatases" evidence="1">
    <location>
        <begin position="22"/>
        <end position="342"/>
    </location>
</feature>
<evidence type="ECO:0000313" key="2">
    <source>
        <dbReference type="EMBL" id="ORC85793.1"/>
    </source>
</evidence>
<dbReference type="STRING" id="67003.A0A1X0NMS7"/>
<dbReference type="InterPro" id="IPR004843">
    <property type="entry name" value="Calcineurin-like_PHP"/>
</dbReference>
<dbReference type="SMART" id="SM00156">
    <property type="entry name" value="PP2Ac"/>
    <property type="match status" value="1"/>
</dbReference>
<evidence type="ECO:0000313" key="3">
    <source>
        <dbReference type="Proteomes" id="UP000192257"/>
    </source>
</evidence>
<comment type="caution">
    <text evidence="2">The sequence shown here is derived from an EMBL/GenBank/DDBJ whole genome shotgun (WGS) entry which is preliminary data.</text>
</comment>
<dbReference type="VEuPathDB" id="TriTrypDB:TM35_000321080"/>
<gene>
    <name evidence="2" type="ORF">TM35_000321080</name>
</gene>
<dbReference type="SUPFAM" id="SSF56300">
    <property type="entry name" value="Metallo-dependent phosphatases"/>
    <property type="match status" value="1"/>
</dbReference>
<accession>A0A1X0NMS7</accession>
<dbReference type="AlphaFoldDB" id="A0A1X0NMS7"/>
<dbReference type="Gene3D" id="3.60.21.10">
    <property type="match status" value="1"/>
</dbReference>
<dbReference type="RefSeq" id="XP_028879859.1">
    <property type="nucleotide sequence ID" value="XM_029028735.1"/>
</dbReference>
<dbReference type="PRINTS" id="PR00114">
    <property type="entry name" value="STPHPHTASE"/>
</dbReference>
<evidence type="ECO:0000259" key="1">
    <source>
        <dbReference type="SMART" id="SM00156"/>
    </source>
</evidence>
<reference evidence="2 3" key="1">
    <citation type="submission" date="2017-03" db="EMBL/GenBank/DDBJ databases">
        <title>An alternative strategy for trypanosome survival in the mammalian bloodstream revealed through genome and transcriptome analysis of the ubiquitous bovine parasite Trypanosoma (Megatrypanum) theileri.</title>
        <authorList>
            <person name="Kelly S."/>
            <person name="Ivens A."/>
            <person name="Mott A."/>
            <person name="O'Neill E."/>
            <person name="Emms D."/>
            <person name="Macleod O."/>
            <person name="Voorheis P."/>
            <person name="Matthews J."/>
            <person name="Matthews K."/>
            <person name="Carrington M."/>
        </authorList>
    </citation>
    <scope>NUCLEOTIDE SEQUENCE [LARGE SCALE GENOMIC DNA]</scope>
    <source>
        <strain evidence="2">Edinburgh</strain>
    </source>
</reference>
<dbReference type="GeneID" id="39988515"/>
<dbReference type="OrthoDB" id="269317at2759"/>
<dbReference type="GO" id="GO:0097720">
    <property type="term" value="P:calcineurin-mediated signaling"/>
    <property type="evidence" value="ECO:0007669"/>
    <property type="project" value="InterPro"/>
</dbReference>
<name>A0A1X0NMS7_9TRYP</name>
<dbReference type="PANTHER" id="PTHR45673">
    <property type="entry name" value="SERINE/THREONINE-PROTEIN PHOSPHATASE 2B CATALYTIC SUBUNIT 1-RELATED"/>
    <property type="match status" value="1"/>
</dbReference>
<dbReference type="InterPro" id="IPR043360">
    <property type="entry name" value="PP2B"/>
</dbReference>
<protein>
    <submittedName>
        <fullName evidence="2">Kinetoplastid-specific phospho-protein phosphatase</fullName>
    </submittedName>
</protein>